<name>A0AAD9VD33_ACRCE</name>
<accession>A0AAD9VD33</accession>
<protein>
    <submittedName>
        <fullName evidence="2">Uncharacterized protein</fullName>
    </submittedName>
</protein>
<dbReference type="Proteomes" id="UP001249851">
    <property type="component" value="Unassembled WGS sequence"/>
</dbReference>
<feature type="region of interest" description="Disordered" evidence="1">
    <location>
        <begin position="1"/>
        <end position="25"/>
    </location>
</feature>
<evidence type="ECO:0000256" key="1">
    <source>
        <dbReference type="SAM" id="MobiDB-lite"/>
    </source>
</evidence>
<reference evidence="2" key="2">
    <citation type="journal article" date="2023" name="Science">
        <title>Genomic signatures of disease resistance in endangered staghorn corals.</title>
        <authorList>
            <person name="Vollmer S.V."/>
            <person name="Selwyn J.D."/>
            <person name="Despard B.A."/>
            <person name="Roesel C.L."/>
        </authorList>
    </citation>
    <scope>NUCLEOTIDE SEQUENCE</scope>
    <source>
        <strain evidence="2">K2</strain>
    </source>
</reference>
<organism evidence="2 3">
    <name type="scientific">Acropora cervicornis</name>
    <name type="common">Staghorn coral</name>
    <dbReference type="NCBI Taxonomy" id="6130"/>
    <lineage>
        <taxon>Eukaryota</taxon>
        <taxon>Metazoa</taxon>
        <taxon>Cnidaria</taxon>
        <taxon>Anthozoa</taxon>
        <taxon>Hexacorallia</taxon>
        <taxon>Scleractinia</taxon>
        <taxon>Astrocoeniina</taxon>
        <taxon>Acroporidae</taxon>
        <taxon>Acropora</taxon>
    </lineage>
</organism>
<gene>
    <name evidence="2" type="ORF">P5673_005424</name>
</gene>
<keyword evidence="3" id="KW-1185">Reference proteome</keyword>
<dbReference type="AlphaFoldDB" id="A0AAD9VD33"/>
<sequence>AVSVHKKRLQKRGKRKKQNLQRTGNKEEYECHHLIQLHFTRLSNGKLTVNLCKSDLGRVQATYLEHACRVKPVDSRIGDMVSFSQP</sequence>
<feature type="compositionally biased region" description="Basic residues" evidence="1">
    <location>
        <begin position="1"/>
        <end position="19"/>
    </location>
</feature>
<proteinExistence type="predicted"/>
<comment type="caution">
    <text evidence="2">The sequence shown here is derived from an EMBL/GenBank/DDBJ whole genome shotgun (WGS) entry which is preliminary data.</text>
</comment>
<evidence type="ECO:0000313" key="2">
    <source>
        <dbReference type="EMBL" id="KAK2569597.1"/>
    </source>
</evidence>
<evidence type="ECO:0000313" key="3">
    <source>
        <dbReference type="Proteomes" id="UP001249851"/>
    </source>
</evidence>
<reference evidence="2" key="1">
    <citation type="journal article" date="2023" name="G3 (Bethesda)">
        <title>Whole genome assembly and annotation of the endangered Caribbean coral Acropora cervicornis.</title>
        <authorList>
            <person name="Selwyn J.D."/>
            <person name="Vollmer S.V."/>
        </authorList>
    </citation>
    <scope>NUCLEOTIDE SEQUENCE</scope>
    <source>
        <strain evidence="2">K2</strain>
    </source>
</reference>
<feature type="non-terminal residue" evidence="2">
    <location>
        <position position="86"/>
    </location>
</feature>
<dbReference type="EMBL" id="JARQWQ010000009">
    <property type="protein sequence ID" value="KAK2569597.1"/>
    <property type="molecule type" value="Genomic_DNA"/>
</dbReference>